<evidence type="ECO:0000256" key="5">
    <source>
        <dbReference type="ARBA" id="ARBA00023004"/>
    </source>
</evidence>
<evidence type="ECO:0000256" key="2">
    <source>
        <dbReference type="ARBA" id="ARBA00022559"/>
    </source>
</evidence>
<dbReference type="InterPro" id="IPR011008">
    <property type="entry name" value="Dimeric_a/b-barrel"/>
</dbReference>
<dbReference type="GO" id="GO:0004601">
    <property type="term" value="F:peroxidase activity"/>
    <property type="evidence" value="ECO:0007669"/>
    <property type="project" value="UniProtKB-KW"/>
</dbReference>
<dbReference type="Proteomes" id="UP000184513">
    <property type="component" value="Unassembled WGS sequence"/>
</dbReference>
<reference evidence="6 7" key="1">
    <citation type="submission" date="2016-11" db="EMBL/GenBank/DDBJ databases">
        <authorList>
            <person name="Jaros S."/>
            <person name="Januszkiewicz K."/>
            <person name="Wedrychowicz H."/>
        </authorList>
    </citation>
    <scope>NUCLEOTIDE SEQUENCE [LARGE SCALE GENOMIC DNA]</scope>
    <source>
        <strain evidence="6 7">CGMCC 1.6102</strain>
    </source>
</reference>
<dbReference type="GO" id="GO:0046872">
    <property type="term" value="F:metal ion binding"/>
    <property type="evidence" value="ECO:0007669"/>
    <property type="project" value="UniProtKB-KW"/>
</dbReference>
<accession>A0A1M7P1B3</accession>
<name>A0A1M7P1B3_9BACT</name>
<dbReference type="InterPro" id="IPR006314">
    <property type="entry name" value="Dyp_peroxidase"/>
</dbReference>
<dbReference type="GO" id="GO:0020037">
    <property type="term" value="F:heme binding"/>
    <property type="evidence" value="ECO:0007669"/>
    <property type="project" value="InterPro"/>
</dbReference>
<evidence type="ECO:0000256" key="3">
    <source>
        <dbReference type="ARBA" id="ARBA00022723"/>
    </source>
</evidence>
<evidence type="ECO:0000256" key="4">
    <source>
        <dbReference type="ARBA" id="ARBA00023002"/>
    </source>
</evidence>
<sequence>MVANPIDMTVLEKDDIQGLLLRGHGQLSSASYLLYAFTNPAKARHFLQVLVPKVTTAAEKPEDTAIQIALTYDGMAYLNLPDPVMQSFCREFKEGMTAAHRQFILGDTGENAPKNWNWGEKSPHFMLMVFGKSPEALQLALAEVNALTSSHGITALHVLPTGMLHNRKEHFGFRDDISRPVIRELLKNPENAQEETFPAGEFIMGYKNLYEEYASCPTVPAAMDKKGDLPPHPDDSNLKDLGKNGTYLVFRQMEQKVHAFWQYMKAQSKDNQSAIALASKMVGRWPDGSPLTLCPARPTPSLSEANDFGFWQDDKAGLKCPIGSHIRRTNPRDHLVTETSQKDSTEMAAKHRMIRKGRPYGPPFVPDLNPEKMITRKEDNQERGLHFICMVTDIRRQFEFVQNNWVNFHKFGGLEHDADPIIGNHYHNESRKTDEFSLPQYPVRRKLDQLPNFTLIKGGAYFFFPGIKALQYMADHD</sequence>
<dbReference type="GO" id="GO:0005829">
    <property type="term" value="C:cytosol"/>
    <property type="evidence" value="ECO:0007669"/>
    <property type="project" value="TreeGrafter"/>
</dbReference>
<dbReference type="PANTHER" id="PTHR30521">
    <property type="entry name" value="DEFERROCHELATASE/PEROXIDASE"/>
    <property type="match status" value="1"/>
</dbReference>
<dbReference type="SUPFAM" id="SSF54909">
    <property type="entry name" value="Dimeric alpha+beta barrel"/>
    <property type="match status" value="1"/>
</dbReference>
<protein>
    <submittedName>
        <fullName evidence="6">Dyp-type peroxidase family</fullName>
    </submittedName>
</protein>
<comment type="cofactor">
    <cofactor evidence="1">
        <name>heme b</name>
        <dbReference type="ChEBI" id="CHEBI:60344"/>
    </cofactor>
</comment>
<dbReference type="PROSITE" id="PS51404">
    <property type="entry name" value="DYP_PEROXIDASE"/>
    <property type="match status" value="1"/>
</dbReference>
<gene>
    <name evidence="6" type="ORF">SAMN04488057_106243</name>
</gene>
<keyword evidence="5" id="KW-0408">Iron</keyword>
<keyword evidence="3" id="KW-0479">Metal-binding</keyword>
<dbReference type="EMBL" id="FRCY01000006">
    <property type="protein sequence ID" value="SHN10271.1"/>
    <property type="molecule type" value="Genomic_DNA"/>
</dbReference>
<keyword evidence="4" id="KW-0560">Oxidoreductase</keyword>
<keyword evidence="2 6" id="KW-0575">Peroxidase</keyword>
<proteinExistence type="predicted"/>
<evidence type="ECO:0000313" key="6">
    <source>
        <dbReference type="EMBL" id="SHN10271.1"/>
    </source>
</evidence>
<organism evidence="6 7">
    <name type="scientific">Cyclobacterium lianum</name>
    <dbReference type="NCBI Taxonomy" id="388280"/>
    <lineage>
        <taxon>Bacteria</taxon>
        <taxon>Pseudomonadati</taxon>
        <taxon>Bacteroidota</taxon>
        <taxon>Cytophagia</taxon>
        <taxon>Cytophagales</taxon>
        <taxon>Cyclobacteriaceae</taxon>
        <taxon>Cyclobacterium</taxon>
    </lineage>
</organism>
<dbReference type="AlphaFoldDB" id="A0A1M7P1B3"/>
<dbReference type="PANTHER" id="PTHR30521:SF5">
    <property type="entry name" value="BLR4509 PROTEIN"/>
    <property type="match status" value="1"/>
</dbReference>
<dbReference type="STRING" id="388280.SAMN04488057_106243"/>
<evidence type="ECO:0000256" key="1">
    <source>
        <dbReference type="ARBA" id="ARBA00001970"/>
    </source>
</evidence>
<evidence type="ECO:0000313" key="7">
    <source>
        <dbReference type="Proteomes" id="UP000184513"/>
    </source>
</evidence>
<keyword evidence="7" id="KW-1185">Reference proteome</keyword>